<dbReference type="InterPro" id="IPR036291">
    <property type="entry name" value="NAD(P)-bd_dom_sf"/>
</dbReference>
<evidence type="ECO:0000313" key="4">
    <source>
        <dbReference type="EMBL" id="KAG2184460.1"/>
    </source>
</evidence>
<evidence type="ECO:0000313" key="5">
    <source>
        <dbReference type="Proteomes" id="UP000654370"/>
    </source>
</evidence>
<dbReference type="PANTHER" id="PTHR10366">
    <property type="entry name" value="NAD DEPENDENT EPIMERASE/DEHYDRATASE"/>
    <property type="match status" value="1"/>
</dbReference>
<sequence>MSLSSDTNVLVTGISSFIGTHIADQFLRIGCNVTGTIQIGEKRHHLEHYFQKYGLHKFNIQEIGYPAEENVYDLVVRDVDIIVHVPNLVTSHHHKNPINHVISPAVNSMTTLLRSALKYGTRLRHVIITSNLASILHLDTKPGYEYTEADWNDWAMNTVKKNVKKSMPVDPVIAYCASKNQAEHAVWDFRSQFNPQFAMTVIIPSYVIGPIIPPPRTSEDAEIVSSVKHILNYFSGEPQDSRLNSFGGNFVSVVDVAAAHVRAAELGAAVDGERFILAAGPFCFQQLSDILRVNFPEKKESILEGHPGKYAHPMQLINGTKAEAVLGIHYAELEQVILETIESIKDVS</sequence>
<evidence type="ECO:0000259" key="3">
    <source>
        <dbReference type="Pfam" id="PF01370"/>
    </source>
</evidence>
<organism evidence="4 5">
    <name type="scientific">Mortierella isabellina</name>
    <name type="common">Filamentous fungus</name>
    <name type="synonym">Umbelopsis isabellina</name>
    <dbReference type="NCBI Taxonomy" id="91625"/>
    <lineage>
        <taxon>Eukaryota</taxon>
        <taxon>Fungi</taxon>
        <taxon>Fungi incertae sedis</taxon>
        <taxon>Mucoromycota</taxon>
        <taxon>Mucoromycotina</taxon>
        <taxon>Umbelopsidomycetes</taxon>
        <taxon>Umbelopsidales</taxon>
        <taxon>Umbelopsidaceae</taxon>
        <taxon>Umbelopsis</taxon>
    </lineage>
</organism>
<comment type="caution">
    <text evidence="4">The sequence shown here is derived from an EMBL/GenBank/DDBJ whole genome shotgun (WGS) entry which is preliminary data.</text>
</comment>
<reference evidence="4" key="1">
    <citation type="submission" date="2020-12" db="EMBL/GenBank/DDBJ databases">
        <title>Metabolic potential, ecology and presence of endohyphal bacteria is reflected in genomic diversity of Mucoromycotina.</title>
        <authorList>
            <person name="Muszewska A."/>
            <person name="Okrasinska A."/>
            <person name="Steczkiewicz K."/>
            <person name="Drgas O."/>
            <person name="Orlowska M."/>
            <person name="Perlinska-Lenart U."/>
            <person name="Aleksandrzak-Piekarczyk T."/>
            <person name="Szatraj K."/>
            <person name="Zielenkiewicz U."/>
            <person name="Pilsyk S."/>
            <person name="Malc E."/>
            <person name="Mieczkowski P."/>
            <person name="Kruszewska J.S."/>
            <person name="Biernat P."/>
            <person name="Pawlowska J."/>
        </authorList>
    </citation>
    <scope>NUCLEOTIDE SEQUENCE</scope>
    <source>
        <strain evidence="4">WA0000067209</strain>
    </source>
</reference>
<name>A0A8H7UIL2_MORIS</name>
<proteinExistence type="inferred from homology"/>
<feature type="domain" description="NAD-dependent epimerase/dehydratase" evidence="3">
    <location>
        <begin position="9"/>
        <end position="274"/>
    </location>
</feature>
<keyword evidence="1" id="KW-0560">Oxidoreductase</keyword>
<dbReference type="OrthoDB" id="2735536at2759"/>
<dbReference type="AlphaFoldDB" id="A0A8H7UIL2"/>
<dbReference type="PANTHER" id="PTHR10366:SF564">
    <property type="entry name" value="STEROL-4-ALPHA-CARBOXYLATE 3-DEHYDROGENASE, DECARBOXYLATING"/>
    <property type="match status" value="1"/>
</dbReference>
<comment type="similarity">
    <text evidence="2">Belongs to the NAD(P)-dependent epimerase/dehydratase family. Dihydroflavonol-4-reductase subfamily.</text>
</comment>
<dbReference type="Pfam" id="PF01370">
    <property type="entry name" value="Epimerase"/>
    <property type="match status" value="1"/>
</dbReference>
<accession>A0A8H7UIL2</accession>
<gene>
    <name evidence="4" type="ORF">INT43_000369</name>
</gene>
<dbReference type="Gene3D" id="3.40.50.720">
    <property type="entry name" value="NAD(P)-binding Rossmann-like Domain"/>
    <property type="match status" value="1"/>
</dbReference>
<keyword evidence="5" id="KW-1185">Reference proteome</keyword>
<dbReference type="EMBL" id="JAEPQZ010000002">
    <property type="protein sequence ID" value="KAG2184460.1"/>
    <property type="molecule type" value="Genomic_DNA"/>
</dbReference>
<dbReference type="InterPro" id="IPR050425">
    <property type="entry name" value="NAD(P)_dehydrat-like"/>
</dbReference>
<evidence type="ECO:0000256" key="1">
    <source>
        <dbReference type="ARBA" id="ARBA00023002"/>
    </source>
</evidence>
<evidence type="ECO:0000256" key="2">
    <source>
        <dbReference type="ARBA" id="ARBA00023445"/>
    </source>
</evidence>
<dbReference type="SUPFAM" id="SSF51735">
    <property type="entry name" value="NAD(P)-binding Rossmann-fold domains"/>
    <property type="match status" value="1"/>
</dbReference>
<protein>
    <recommendedName>
        <fullName evidence="3">NAD-dependent epimerase/dehydratase domain-containing protein</fullName>
    </recommendedName>
</protein>
<dbReference type="InterPro" id="IPR001509">
    <property type="entry name" value="Epimerase_deHydtase"/>
</dbReference>
<dbReference type="GO" id="GO:0016616">
    <property type="term" value="F:oxidoreductase activity, acting on the CH-OH group of donors, NAD or NADP as acceptor"/>
    <property type="evidence" value="ECO:0007669"/>
    <property type="project" value="TreeGrafter"/>
</dbReference>
<dbReference type="Proteomes" id="UP000654370">
    <property type="component" value="Unassembled WGS sequence"/>
</dbReference>